<feature type="domain" description="E1 N-terminal" evidence="2">
    <location>
        <begin position="1"/>
        <end position="151"/>
    </location>
</feature>
<protein>
    <submittedName>
        <fullName evidence="3">UBA/THIF-type NAD/FAD binding domain-containing protein</fullName>
    </submittedName>
</protein>
<dbReference type="STRING" id="1245469.S58_71800"/>
<keyword evidence="4" id="KW-1185">Reference proteome</keyword>
<dbReference type="InterPro" id="IPR035985">
    <property type="entry name" value="Ubiquitin-activating_enz"/>
</dbReference>
<dbReference type="HOGENOM" id="CLU_616284_0_0_5"/>
<dbReference type="eggNOG" id="COG0476">
    <property type="taxonomic scope" value="Bacteria"/>
</dbReference>
<name>M4ZHA8_9BRAD</name>
<evidence type="ECO:0000313" key="3">
    <source>
        <dbReference type="EMBL" id="BAM93144.1"/>
    </source>
</evidence>
<proteinExistence type="predicted"/>
<evidence type="ECO:0000259" key="1">
    <source>
        <dbReference type="Pfam" id="PF00899"/>
    </source>
</evidence>
<accession>M4ZHA8</accession>
<evidence type="ECO:0000313" key="4">
    <source>
        <dbReference type="Proteomes" id="UP000011841"/>
    </source>
</evidence>
<reference evidence="3 4" key="1">
    <citation type="journal article" date="2013" name="Appl. Environ. Microbiol.">
        <title>Genome analysis suggests that the soil oligotrophic bacterium Agromonas oligotrophica (Bradyrhizobium oligotrophicum) is a nitrogen-fixing symbiont of Aeschynomene indica.</title>
        <authorList>
            <person name="Okubo T."/>
            <person name="Fukushima S."/>
            <person name="Itakura M."/>
            <person name="Oshima K."/>
            <person name="Longtonglang A."/>
            <person name="Teaumroong N."/>
            <person name="Mitsui H."/>
            <person name="Hattori M."/>
            <person name="Hattori R."/>
            <person name="Hattori T."/>
            <person name="Minamisawa K."/>
        </authorList>
    </citation>
    <scope>NUCLEOTIDE SEQUENCE [LARGE SCALE GENOMIC DNA]</scope>
    <source>
        <strain evidence="3 4">S58</strain>
    </source>
</reference>
<sequence length="451" mass="48972">MTKAAQQNALMLASLLGVDEAKASERLARAVLITAPPGEKAEWAFEIGELLGRTVNVRFAQAEAPHPEVELVIADATPRTGALHLYADLGFTNAVAALHPIAGLSGRPHPLHAAAAACAVTAAVVHTVVGSESLPQVRLPMRLDYSQLGIPPGSLDRPLDIGSGAMAGAGAIAHAFLRAARHVDLRGELTVIDPKTVQAGILNRCLYLREEDIGSDKATALVTRAQPDFSELRLRAHVGDFKSYVRPLPRPPETTFVTVDSRHVRRHIQGEVPRRIVDASTTDARGVVIHSNVLPTDNACLACIYRHVPEEHARERSIAEGLGVDLADVRTGLITAEIAQRIVRTHPAIVAEDIVGIAFDSLFRQLCSEQALALPEGRQVLAPFAFVSAWAGILQVVEMLRSFAGMKETNYWQVDPWNTPVARARTLRPRHPECQFCSKPEYRPIIHSLWG</sequence>
<dbReference type="InterPro" id="IPR025221">
    <property type="entry name" value="E1-N_dom"/>
</dbReference>
<dbReference type="GeneID" id="301820836"/>
<dbReference type="Pfam" id="PF00899">
    <property type="entry name" value="ThiF"/>
    <property type="match status" value="1"/>
</dbReference>
<gene>
    <name evidence="3" type="ORF">S58_71800</name>
</gene>
<dbReference type="Pfam" id="PF14463">
    <property type="entry name" value="E1-N"/>
    <property type="match status" value="1"/>
</dbReference>
<feature type="domain" description="THIF-type NAD/FAD binding fold" evidence="1">
    <location>
        <begin position="168"/>
        <end position="435"/>
    </location>
</feature>
<dbReference type="SUPFAM" id="SSF69572">
    <property type="entry name" value="Activating enzymes of the ubiquitin-like proteins"/>
    <property type="match status" value="1"/>
</dbReference>
<dbReference type="EMBL" id="AP012603">
    <property type="protein sequence ID" value="BAM93144.1"/>
    <property type="molecule type" value="Genomic_DNA"/>
</dbReference>
<evidence type="ECO:0000259" key="2">
    <source>
        <dbReference type="Pfam" id="PF14463"/>
    </source>
</evidence>
<dbReference type="RefSeq" id="WP_015670215.1">
    <property type="nucleotide sequence ID" value="NC_020453.1"/>
</dbReference>
<dbReference type="Gene3D" id="3.40.50.720">
    <property type="entry name" value="NAD(P)-binding Rossmann-like Domain"/>
    <property type="match status" value="1"/>
</dbReference>
<dbReference type="KEGG" id="aol:S58_71800"/>
<dbReference type="OrthoDB" id="9804427at2"/>
<dbReference type="AlphaFoldDB" id="M4ZHA8"/>
<dbReference type="Proteomes" id="UP000011841">
    <property type="component" value="Chromosome"/>
</dbReference>
<dbReference type="InterPro" id="IPR000594">
    <property type="entry name" value="ThiF_NAD_FAD-bd"/>
</dbReference>
<dbReference type="GO" id="GO:0008641">
    <property type="term" value="F:ubiquitin-like modifier activating enzyme activity"/>
    <property type="evidence" value="ECO:0007669"/>
    <property type="project" value="InterPro"/>
</dbReference>
<organism evidence="3 4">
    <name type="scientific">Bradyrhizobium oligotrophicum S58</name>
    <dbReference type="NCBI Taxonomy" id="1245469"/>
    <lineage>
        <taxon>Bacteria</taxon>
        <taxon>Pseudomonadati</taxon>
        <taxon>Pseudomonadota</taxon>
        <taxon>Alphaproteobacteria</taxon>
        <taxon>Hyphomicrobiales</taxon>
        <taxon>Nitrobacteraceae</taxon>
        <taxon>Bradyrhizobium</taxon>
    </lineage>
</organism>